<name>H0URP7_9BACT</name>
<reference evidence="4 5" key="1">
    <citation type="submission" date="2011-10" db="EMBL/GenBank/DDBJ databases">
        <title>The Noncontiguous Finished genome of Thermanaerovibrio velox DSM 12556.</title>
        <authorList>
            <consortium name="US DOE Joint Genome Institute (JGI-PGF)"/>
            <person name="Lucas S."/>
            <person name="Copeland A."/>
            <person name="Lapidus A."/>
            <person name="Glavina del Rio T."/>
            <person name="Dalin E."/>
            <person name="Tice H."/>
            <person name="Bruce D."/>
            <person name="Goodwin L."/>
            <person name="Pitluck S."/>
            <person name="Peters L."/>
            <person name="Mikhailova N."/>
            <person name="Teshima H."/>
            <person name="Kyrpides N."/>
            <person name="Mavromatis K."/>
            <person name="Ivanova N."/>
            <person name="Markowitz V."/>
            <person name="Cheng J.-F."/>
            <person name="Hugenholtz P."/>
            <person name="Woyke T."/>
            <person name="Wu D."/>
            <person name="Spring S."/>
            <person name="Brambilla E.-M."/>
            <person name="Klenk H.-P."/>
            <person name="Eisen J.A."/>
        </authorList>
    </citation>
    <scope>NUCLEOTIDE SEQUENCE [LARGE SCALE GENOMIC DNA]</scope>
    <source>
        <strain evidence="4 5">DSM 12556</strain>
    </source>
</reference>
<keyword evidence="3" id="KW-0406">Ion transport</keyword>
<dbReference type="HOGENOM" id="CLU_135754_1_0_0"/>
<keyword evidence="2" id="KW-0813">Transport</keyword>
<proteinExistence type="inferred from homology"/>
<dbReference type="GO" id="GO:0046961">
    <property type="term" value="F:proton-transporting ATPase activity, rotational mechanism"/>
    <property type="evidence" value="ECO:0007669"/>
    <property type="project" value="InterPro"/>
</dbReference>
<gene>
    <name evidence="4" type="ORF">TheveDRAFT_0848</name>
</gene>
<evidence type="ECO:0000256" key="3">
    <source>
        <dbReference type="ARBA" id="ARBA00023065"/>
    </source>
</evidence>
<evidence type="ECO:0000313" key="5">
    <source>
        <dbReference type="Proteomes" id="UP000005730"/>
    </source>
</evidence>
<dbReference type="RefSeq" id="WP_006583480.1">
    <property type="nucleotide sequence ID" value="NZ_CM001377.1"/>
</dbReference>
<dbReference type="EMBL" id="CM001377">
    <property type="protein sequence ID" value="EHM09986.1"/>
    <property type="molecule type" value="Genomic_DNA"/>
</dbReference>
<evidence type="ECO:0000256" key="2">
    <source>
        <dbReference type="ARBA" id="ARBA00022448"/>
    </source>
</evidence>
<dbReference type="Proteomes" id="UP000005730">
    <property type="component" value="Chromosome"/>
</dbReference>
<dbReference type="SUPFAM" id="SSF159468">
    <property type="entry name" value="AtpF-like"/>
    <property type="match status" value="1"/>
</dbReference>
<dbReference type="OrthoDB" id="5311at2"/>
<dbReference type="InterPro" id="IPR008218">
    <property type="entry name" value="ATPase_V1-cplx_f_g_su"/>
</dbReference>
<dbReference type="InterPro" id="IPR036906">
    <property type="entry name" value="ATPase_V1_fsu_sf"/>
</dbReference>
<sequence>MDTHRNLKGIGALGDYESVLPFQAIGLDAVVVSPDADDEEVRSAVHRFRTGGFAILFVTERVYMSHRDFLDEINDTEDLTVVPIPGIGGSMGLGMQSVRKCVERAVGMDIFAVQ</sequence>
<comment type="similarity">
    <text evidence="1">Belongs to the V-ATPase F subunit family.</text>
</comment>
<dbReference type="Gene3D" id="3.40.50.10580">
    <property type="entry name" value="ATPase, V1 complex, subunit F"/>
    <property type="match status" value="1"/>
</dbReference>
<evidence type="ECO:0000313" key="4">
    <source>
        <dbReference type="EMBL" id="EHM09986.1"/>
    </source>
</evidence>
<protein>
    <submittedName>
        <fullName evidence="4">Vacuolar-type H+-ATPase subunit F</fullName>
    </submittedName>
</protein>
<dbReference type="AlphaFoldDB" id="H0URP7"/>
<dbReference type="STRING" id="926567.TheveDRAFT_0848"/>
<dbReference type="Pfam" id="PF01990">
    <property type="entry name" value="ATP-synt_F"/>
    <property type="match status" value="1"/>
</dbReference>
<organism evidence="4 5">
    <name type="scientific">Thermanaerovibrio velox DSM 12556</name>
    <dbReference type="NCBI Taxonomy" id="926567"/>
    <lineage>
        <taxon>Bacteria</taxon>
        <taxon>Thermotogati</taxon>
        <taxon>Synergistota</taxon>
        <taxon>Synergistia</taxon>
        <taxon>Synergistales</taxon>
        <taxon>Synergistaceae</taxon>
        <taxon>Thermanaerovibrio</taxon>
    </lineage>
</organism>
<accession>H0URP7</accession>
<evidence type="ECO:0000256" key="1">
    <source>
        <dbReference type="ARBA" id="ARBA00010148"/>
    </source>
</evidence>
<keyword evidence="5" id="KW-1185">Reference proteome</keyword>
<dbReference type="eggNOG" id="COG1436">
    <property type="taxonomic scope" value="Bacteria"/>
</dbReference>